<dbReference type="GO" id="GO:0140359">
    <property type="term" value="F:ABC-type transporter activity"/>
    <property type="evidence" value="ECO:0007669"/>
    <property type="project" value="InterPro"/>
</dbReference>
<evidence type="ECO:0000256" key="1">
    <source>
        <dbReference type="ARBA" id="ARBA00004651"/>
    </source>
</evidence>
<accession>A0A3B0U7C3</accession>
<organism evidence="8">
    <name type="scientific">hydrothermal vent metagenome</name>
    <dbReference type="NCBI Taxonomy" id="652676"/>
    <lineage>
        <taxon>unclassified sequences</taxon>
        <taxon>metagenomes</taxon>
        <taxon>ecological metagenomes</taxon>
    </lineage>
</organism>
<dbReference type="InterPro" id="IPR051449">
    <property type="entry name" value="ABC-2_transporter_component"/>
</dbReference>
<dbReference type="GO" id="GO:0005886">
    <property type="term" value="C:plasma membrane"/>
    <property type="evidence" value="ECO:0007669"/>
    <property type="project" value="UniProtKB-SubCell"/>
</dbReference>
<feature type="transmembrane region" description="Helical" evidence="6">
    <location>
        <begin position="21"/>
        <end position="44"/>
    </location>
</feature>
<sequence>MNKSILILKREYLTRVKKKSFIILTLLVPLLMAGMMFLIVSLSVSDDTQERTIAVYDESTLFLGQLGQEGYTNYLFIPKEKYLVLRNSIQESDFYALLYIPVNIYTTKVAQLISVKQIPFEVSEQIQNKLSRIIESDKRAKVIAETQIPDLEKKLAATKTRVRLSTIKISKTGKAKESSSAIAFGASYAMGFIIYFFVFMYGAMVMRSVMEEKKSRIVEVIVSSVRPFQLMFGKIVGTALVGLTQVAIWIVLGIVIVGIVQGFFTPEAAHEIGQSLMQGQQQLGSMPAVNPMARQNQVTEVLDMLSTLNIPLILFTFMFYFLGGYLLYSSLLGAVGSAVDNEEDTQQMVFPVTFPLILSIMLLFPIAKNPEGAVAFWGSIIPFTSPVAMLARIPYGVPWWELILSMFLLVVTTIGAIWAAAKIYRTGILMYGKKVTLRELIKWLKYKN</sequence>
<keyword evidence="2" id="KW-1003">Cell membrane</keyword>
<feature type="transmembrane region" description="Helical" evidence="6">
    <location>
        <begin position="399"/>
        <end position="421"/>
    </location>
</feature>
<feature type="domain" description="ABC-2 type transporter transmembrane" evidence="7">
    <location>
        <begin position="19"/>
        <end position="421"/>
    </location>
</feature>
<feature type="transmembrane region" description="Helical" evidence="6">
    <location>
        <begin position="181"/>
        <end position="205"/>
    </location>
</feature>
<dbReference type="SUPFAM" id="SSF53850">
    <property type="entry name" value="Periplasmic binding protein-like II"/>
    <property type="match status" value="1"/>
</dbReference>
<dbReference type="EMBL" id="UOEP01000046">
    <property type="protein sequence ID" value="VAW15326.1"/>
    <property type="molecule type" value="Genomic_DNA"/>
</dbReference>
<dbReference type="PANTHER" id="PTHR30294">
    <property type="entry name" value="MEMBRANE COMPONENT OF ABC TRANSPORTER YHHJ-RELATED"/>
    <property type="match status" value="1"/>
</dbReference>
<evidence type="ECO:0000256" key="3">
    <source>
        <dbReference type="ARBA" id="ARBA00022692"/>
    </source>
</evidence>
<keyword evidence="5 6" id="KW-0472">Membrane</keyword>
<feature type="transmembrane region" description="Helical" evidence="6">
    <location>
        <begin position="246"/>
        <end position="264"/>
    </location>
</feature>
<dbReference type="InterPro" id="IPR013525">
    <property type="entry name" value="ABC2_TM"/>
</dbReference>
<dbReference type="Pfam" id="PF12698">
    <property type="entry name" value="ABC2_membrane_3"/>
    <property type="match status" value="1"/>
</dbReference>
<keyword evidence="3 6" id="KW-0812">Transmembrane</keyword>
<proteinExistence type="predicted"/>
<evidence type="ECO:0000256" key="6">
    <source>
        <dbReference type="SAM" id="Phobius"/>
    </source>
</evidence>
<dbReference type="Gene3D" id="3.40.190.10">
    <property type="entry name" value="Periplasmic binding protein-like II"/>
    <property type="match status" value="1"/>
</dbReference>
<feature type="transmembrane region" description="Helical" evidence="6">
    <location>
        <begin position="348"/>
        <end position="367"/>
    </location>
</feature>
<name>A0A3B0U7C3_9ZZZZ</name>
<evidence type="ECO:0000256" key="5">
    <source>
        <dbReference type="ARBA" id="ARBA00023136"/>
    </source>
</evidence>
<protein>
    <submittedName>
        <fullName evidence="8">ABC transporter, permease protein</fullName>
    </submittedName>
</protein>
<feature type="transmembrane region" description="Helical" evidence="6">
    <location>
        <begin position="308"/>
        <end position="328"/>
    </location>
</feature>
<evidence type="ECO:0000313" key="8">
    <source>
        <dbReference type="EMBL" id="VAW15326.1"/>
    </source>
</evidence>
<evidence type="ECO:0000256" key="2">
    <source>
        <dbReference type="ARBA" id="ARBA00022475"/>
    </source>
</evidence>
<feature type="transmembrane region" description="Helical" evidence="6">
    <location>
        <begin position="374"/>
        <end position="393"/>
    </location>
</feature>
<evidence type="ECO:0000259" key="7">
    <source>
        <dbReference type="Pfam" id="PF12698"/>
    </source>
</evidence>
<dbReference type="AlphaFoldDB" id="A0A3B0U7C3"/>
<keyword evidence="4 6" id="KW-1133">Transmembrane helix</keyword>
<comment type="subcellular location">
    <subcellularLocation>
        <location evidence="1">Cell membrane</location>
        <topology evidence="1">Multi-pass membrane protein</topology>
    </subcellularLocation>
</comment>
<evidence type="ECO:0000256" key="4">
    <source>
        <dbReference type="ARBA" id="ARBA00022989"/>
    </source>
</evidence>
<reference evidence="8" key="1">
    <citation type="submission" date="2018-06" db="EMBL/GenBank/DDBJ databases">
        <authorList>
            <person name="Zhirakovskaya E."/>
        </authorList>
    </citation>
    <scope>NUCLEOTIDE SEQUENCE</scope>
</reference>
<gene>
    <name evidence="8" type="ORF">MNBD_BACTEROID01-501</name>
</gene>
<dbReference type="PANTHER" id="PTHR30294:SF29">
    <property type="entry name" value="MULTIDRUG ABC TRANSPORTER PERMEASE YBHS-RELATED"/>
    <property type="match status" value="1"/>
</dbReference>